<feature type="region of interest" description="Disordered" evidence="1">
    <location>
        <begin position="61"/>
        <end position="87"/>
    </location>
</feature>
<reference evidence="2" key="1">
    <citation type="submission" date="2022-07" db="EMBL/GenBank/DDBJ databases">
        <authorList>
            <person name="Macas J."/>
            <person name="Novak P."/>
            <person name="Neumann P."/>
        </authorList>
    </citation>
    <scope>NUCLEOTIDE SEQUENCE</scope>
</reference>
<feature type="compositionally biased region" description="Basic and acidic residues" evidence="1">
    <location>
        <begin position="76"/>
        <end position="85"/>
    </location>
</feature>
<feature type="region of interest" description="Disordered" evidence="1">
    <location>
        <begin position="1"/>
        <end position="26"/>
    </location>
</feature>
<dbReference type="EMBL" id="CAMAPE010000019">
    <property type="protein sequence ID" value="CAH9088362.1"/>
    <property type="molecule type" value="Genomic_DNA"/>
</dbReference>
<organism evidence="2 3">
    <name type="scientific">Cuscuta europaea</name>
    <name type="common">European dodder</name>
    <dbReference type="NCBI Taxonomy" id="41803"/>
    <lineage>
        <taxon>Eukaryota</taxon>
        <taxon>Viridiplantae</taxon>
        <taxon>Streptophyta</taxon>
        <taxon>Embryophyta</taxon>
        <taxon>Tracheophyta</taxon>
        <taxon>Spermatophyta</taxon>
        <taxon>Magnoliopsida</taxon>
        <taxon>eudicotyledons</taxon>
        <taxon>Gunneridae</taxon>
        <taxon>Pentapetalae</taxon>
        <taxon>asterids</taxon>
        <taxon>lamiids</taxon>
        <taxon>Solanales</taxon>
        <taxon>Convolvulaceae</taxon>
        <taxon>Cuscuteae</taxon>
        <taxon>Cuscuta</taxon>
        <taxon>Cuscuta subgen. Cuscuta</taxon>
    </lineage>
</organism>
<comment type="caution">
    <text evidence="2">The sequence shown here is derived from an EMBL/GenBank/DDBJ whole genome shotgun (WGS) entry which is preliminary data.</text>
</comment>
<evidence type="ECO:0000313" key="2">
    <source>
        <dbReference type="EMBL" id="CAH9088362.1"/>
    </source>
</evidence>
<keyword evidence="3" id="KW-1185">Reference proteome</keyword>
<name>A0A9P0Z680_CUSEU</name>
<dbReference type="PANTHER" id="PTHR33237">
    <property type="entry name" value="F2P16.13 PROTEIN-RELATED"/>
    <property type="match status" value="1"/>
</dbReference>
<dbReference type="Proteomes" id="UP001152484">
    <property type="component" value="Unassembled WGS sequence"/>
</dbReference>
<evidence type="ECO:0000256" key="1">
    <source>
        <dbReference type="SAM" id="MobiDB-lite"/>
    </source>
</evidence>
<protein>
    <submittedName>
        <fullName evidence="2">Uncharacterized protein</fullName>
    </submittedName>
</protein>
<proteinExistence type="predicted"/>
<feature type="region of interest" description="Disordered" evidence="1">
    <location>
        <begin position="124"/>
        <end position="145"/>
    </location>
</feature>
<accession>A0A9P0Z680</accession>
<gene>
    <name evidence="2" type="ORF">CEURO_LOCUS10455</name>
</gene>
<dbReference type="PANTHER" id="PTHR33237:SF46">
    <property type="entry name" value="OS01G0606100 PROTEIN"/>
    <property type="match status" value="1"/>
</dbReference>
<dbReference type="AlphaFoldDB" id="A0A9P0Z680"/>
<dbReference type="OrthoDB" id="755532at2759"/>
<feature type="compositionally biased region" description="Low complexity" evidence="1">
    <location>
        <begin position="1"/>
        <end position="22"/>
    </location>
</feature>
<sequence>MATLTAPPTPSPSGSATDAAPPKKQGASVLESINTFVIRVKKKLAIRSGLSKLRLKKPKNFPARMSNKPVNCRKKAKDDANKETQDSGEIGLWRREILMGDRCQPLDFPGVIYYDCNGKRLPDLPMRSPRASPLPGFLLKSAKAQ</sequence>
<evidence type="ECO:0000313" key="3">
    <source>
        <dbReference type="Proteomes" id="UP001152484"/>
    </source>
</evidence>